<protein>
    <submittedName>
        <fullName evidence="2">ALDH-like protein</fullName>
    </submittedName>
</protein>
<dbReference type="SUPFAM" id="SSF53720">
    <property type="entry name" value="ALDH-like"/>
    <property type="match status" value="1"/>
</dbReference>
<dbReference type="OrthoDB" id="5811799at2759"/>
<reference evidence="3" key="1">
    <citation type="journal article" date="2020" name="Stud. Mycol.">
        <title>101 Dothideomycetes genomes: A test case for predicting lifestyles and emergence of pathogens.</title>
        <authorList>
            <person name="Haridas S."/>
            <person name="Albert R."/>
            <person name="Binder M."/>
            <person name="Bloem J."/>
            <person name="LaButti K."/>
            <person name="Salamov A."/>
            <person name="Andreopoulos B."/>
            <person name="Baker S."/>
            <person name="Barry K."/>
            <person name="Bills G."/>
            <person name="Bluhm B."/>
            <person name="Cannon C."/>
            <person name="Castanera R."/>
            <person name="Culley D."/>
            <person name="Daum C."/>
            <person name="Ezra D."/>
            <person name="Gonzalez J."/>
            <person name="Henrissat B."/>
            <person name="Kuo A."/>
            <person name="Liang C."/>
            <person name="Lipzen A."/>
            <person name="Lutzoni F."/>
            <person name="Magnuson J."/>
            <person name="Mondo S."/>
            <person name="Nolan M."/>
            <person name="Ohm R."/>
            <person name="Pangilinan J."/>
            <person name="Park H.-J."/>
            <person name="Ramirez L."/>
            <person name="Alfaro M."/>
            <person name="Sun H."/>
            <person name="Tritt A."/>
            <person name="Yoshinaga Y."/>
            <person name="Zwiers L.-H."/>
            <person name="Turgeon B."/>
            <person name="Goodwin S."/>
            <person name="Spatafora J."/>
            <person name="Crous P."/>
            <person name="Grigoriev I."/>
        </authorList>
    </citation>
    <scope>NUCLEOTIDE SEQUENCE [LARGE SCALE GENOMIC DNA]</scope>
    <source>
        <strain evidence="3">CBS 304.66</strain>
    </source>
</reference>
<proteinExistence type="predicted"/>
<dbReference type="Gene3D" id="3.40.309.10">
    <property type="entry name" value="Aldehyde Dehydrogenase, Chain A, domain 2"/>
    <property type="match status" value="1"/>
</dbReference>
<dbReference type="GO" id="GO:0004029">
    <property type="term" value="F:aldehyde dehydrogenase (NAD+) activity"/>
    <property type="evidence" value="ECO:0007669"/>
    <property type="project" value="TreeGrafter"/>
</dbReference>
<dbReference type="InterPro" id="IPR016163">
    <property type="entry name" value="Ald_DH_C"/>
</dbReference>
<dbReference type="Gene3D" id="3.40.605.10">
    <property type="entry name" value="Aldehyde Dehydrogenase, Chain A, domain 1"/>
    <property type="match status" value="2"/>
</dbReference>
<gene>
    <name evidence="2" type="ORF">CC78DRAFT_551568</name>
</gene>
<evidence type="ECO:0000313" key="3">
    <source>
        <dbReference type="Proteomes" id="UP000800093"/>
    </source>
</evidence>
<dbReference type="InterPro" id="IPR015590">
    <property type="entry name" value="Aldehyde_DH_dom"/>
</dbReference>
<feature type="domain" description="Aldehyde dehydrogenase" evidence="1">
    <location>
        <begin position="90"/>
        <end position="237"/>
    </location>
</feature>
<accession>A0A9P4N6T2</accession>
<dbReference type="InterPro" id="IPR016162">
    <property type="entry name" value="Ald_DH_N"/>
</dbReference>
<dbReference type="PANTHER" id="PTHR43720">
    <property type="entry name" value="2-AMINOMUCONIC SEMIALDEHYDE DEHYDROGENASE"/>
    <property type="match status" value="1"/>
</dbReference>
<keyword evidence="3" id="KW-1185">Reference proteome</keyword>
<name>A0A9P4N6T2_9PLEO</name>
<dbReference type="InterPro" id="IPR016161">
    <property type="entry name" value="Ald_DH/histidinol_DH"/>
</dbReference>
<sequence length="342" mass="37220">MARHRDQSLRQTPGTEWAELATANQAFNQNSTEIQIAEIHTASPEDVDTVVQTAKYFLKHNSWKHISGTHQGMLMARLADLIDVALNEDLSETVSTICYYSGWADETFGQAKSTTSTKFAYTLRQPIVAWRLGPALECRNTVVIKAAEQTLLTIFFPPGVANLLNGYGRIAGATLVQHPLVDKAAFAGSTAIASQILKMASVGLKNITFKAGGKYPLLVFSDSDLEQVAKWSNYGIMIFVPKDTFPGLQVTKDQYDRVLSYIDIGKSDGATLLCGGKAQRGKGLFIQPTVFAYLFGPAVSISSFKTEYEAIRSQSGMGNFMTRAHFRASGLRLATGVFAGPG</sequence>
<evidence type="ECO:0000259" key="1">
    <source>
        <dbReference type="Pfam" id="PF00171"/>
    </source>
</evidence>
<dbReference type="AlphaFoldDB" id="A0A9P4N6T2"/>
<organism evidence="2 3">
    <name type="scientific">Lojkania enalia</name>
    <dbReference type="NCBI Taxonomy" id="147567"/>
    <lineage>
        <taxon>Eukaryota</taxon>
        <taxon>Fungi</taxon>
        <taxon>Dikarya</taxon>
        <taxon>Ascomycota</taxon>
        <taxon>Pezizomycotina</taxon>
        <taxon>Dothideomycetes</taxon>
        <taxon>Pleosporomycetidae</taxon>
        <taxon>Pleosporales</taxon>
        <taxon>Pleosporales incertae sedis</taxon>
        <taxon>Lojkania</taxon>
    </lineage>
</organism>
<dbReference type="Proteomes" id="UP000800093">
    <property type="component" value="Unassembled WGS sequence"/>
</dbReference>
<dbReference type="Pfam" id="PF00171">
    <property type="entry name" value="Aldedh"/>
    <property type="match status" value="2"/>
</dbReference>
<feature type="domain" description="Aldehyde dehydrogenase" evidence="1">
    <location>
        <begin position="243"/>
        <end position="312"/>
    </location>
</feature>
<dbReference type="EMBL" id="ML986588">
    <property type="protein sequence ID" value="KAF2267898.1"/>
    <property type="molecule type" value="Genomic_DNA"/>
</dbReference>
<evidence type="ECO:0000313" key="2">
    <source>
        <dbReference type="EMBL" id="KAF2267898.1"/>
    </source>
</evidence>
<comment type="caution">
    <text evidence="2">The sequence shown here is derived from an EMBL/GenBank/DDBJ whole genome shotgun (WGS) entry which is preliminary data.</text>
</comment>
<dbReference type="PANTHER" id="PTHR43720:SF3">
    <property type="entry name" value="ALDEHYDE DEHYDROGENASE ALDH (AFU_ORTHOLOGUE AFUA_8G02310)-RELATED"/>
    <property type="match status" value="1"/>
</dbReference>
<dbReference type="GO" id="GO:0006598">
    <property type="term" value="P:polyamine catabolic process"/>
    <property type="evidence" value="ECO:0007669"/>
    <property type="project" value="TreeGrafter"/>
</dbReference>